<comment type="caution">
    <text evidence="3">The sequence shown here is derived from an EMBL/GenBank/DDBJ whole genome shotgun (WGS) entry which is preliminary data.</text>
</comment>
<dbReference type="EMBL" id="JAJJMA010321887">
    <property type="protein sequence ID" value="MCL7049939.1"/>
    <property type="molecule type" value="Genomic_DNA"/>
</dbReference>
<organism evidence="3 4">
    <name type="scientific">Papaver nudicaule</name>
    <name type="common">Iceland poppy</name>
    <dbReference type="NCBI Taxonomy" id="74823"/>
    <lineage>
        <taxon>Eukaryota</taxon>
        <taxon>Viridiplantae</taxon>
        <taxon>Streptophyta</taxon>
        <taxon>Embryophyta</taxon>
        <taxon>Tracheophyta</taxon>
        <taxon>Spermatophyta</taxon>
        <taxon>Magnoliopsida</taxon>
        <taxon>Ranunculales</taxon>
        <taxon>Papaveraceae</taxon>
        <taxon>Papaveroideae</taxon>
        <taxon>Papaver</taxon>
    </lineage>
</organism>
<evidence type="ECO:0000259" key="2">
    <source>
        <dbReference type="PROSITE" id="PS51782"/>
    </source>
</evidence>
<proteinExistence type="predicted"/>
<protein>
    <recommendedName>
        <fullName evidence="2">LysM domain-containing protein</fullName>
    </recommendedName>
</protein>
<dbReference type="PANTHER" id="PTHR33734:SF11">
    <property type="entry name" value="LYSM DOMAIN-CONTAINING GPI-ANCHORED PROTEIN 2"/>
    <property type="match status" value="1"/>
</dbReference>
<feature type="chain" id="PRO_5041357039" description="LysM domain-containing protein" evidence="1">
    <location>
        <begin position="24"/>
        <end position="262"/>
    </location>
</feature>
<dbReference type="AlphaFoldDB" id="A0AA41VZ75"/>
<keyword evidence="4" id="KW-1185">Reference proteome</keyword>
<dbReference type="InterPro" id="IPR018392">
    <property type="entry name" value="LysM"/>
</dbReference>
<dbReference type="Gene3D" id="3.10.350.10">
    <property type="entry name" value="LysM domain"/>
    <property type="match status" value="1"/>
</dbReference>
<feature type="domain" description="LysM" evidence="2">
    <location>
        <begin position="108"/>
        <end position="155"/>
    </location>
</feature>
<dbReference type="SMART" id="SM00257">
    <property type="entry name" value="LysM"/>
    <property type="match status" value="1"/>
</dbReference>
<dbReference type="Proteomes" id="UP001177140">
    <property type="component" value="Unassembled WGS sequence"/>
</dbReference>
<dbReference type="PROSITE" id="PS51782">
    <property type="entry name" value="LYSM"/>
    <property type="match status" value="1"/>
</dbReference>
<gene>
    <name evidence="3" type="ORF">MKW94_025198</name>
</gene>
<dbReference type="Pfam" id="PF01476">
    <property type="entry name" value="LysM"/>
    <property type="match status" value="2"/>
</dbReference>
<evidence type="ECO:0000256" key="1">
    <source>
        <dbReference type="SAM" id="SignalP"/>
    </source>
</evidence>
<name>A0AA41VZ75_PAPNU</name>
<evidence type="ECO:0000313" key="3">
    <source>
        <dbReference type="EMBL" id="MCL7049939.1"/>
    </source>
</evidence>
<sequence length="262" mass="28488">MLLNKFIFFIILLLFVLTPVTVSSKGFQCKTATTSKCKSLAGYVSPNATTLSDIAVRFGLLMDFNSLLGANSLPLDTPPDKLVAAKETVRIPFTCTCNNGTGISDKSPIYKVLPGDFLYHIATDLFGLLITTDEIARVNNISNPELIEVDQLLWIPLPCSCDNVDGNQVVHYAYVVPPSRSLEMVAKKFGVTTESLSKLNELADDGEELEAELVLDVPLRACTSSVSDASPDYPLLVSNGSYVFTANNCVKCTCNSNNKNWT</sequence>
<reference evidence="3" key="1">
    <citation type="submission" date="2022-03" db="EMBL/GenBank/DDBJ databases">
        <title>A functionally conserved STORR gene fusion in Papaver species that diverged 16.8 million years ago.</title>
        <authorList>
            <person name="Catania T."/>
        </authorList>
    </citation>
    <scope>NUCLEOTIDE SEQUENCE</scope>
    <source>
        <strain evidence="3">S-191538</strain>
    </source>
</reference>
<dbReference type="CDD" id="cd00118">
    <property type="entry name" value="LysM"/>
    <property type="match status" value="1"/>
</dbReference>
<keyword evidence="1" id="KW-0732">Signal</keyword>
<feature type="signal peptide" evidence="1">
    <location>
        <begin position="1"/>
        <end position="23"/>
    </location>
</feature>
<dbReference type="SUPFAM" id="SSF54106">
    <property type="entry name" value="LysM domain"/>
    <property type="match status" value="1"/>
</dbReference>
<accession>A0AA41VZ75</accession>
<evidence type="ECO:0000313" key="4">
    <source>
        <dbReference type="Proteomes" id="UP001177140"/>
    </source>
</evidence>
<dbReference type="InterPro" id="IPR036779">
    <property type="entry name" value="LysM_dom_sf"/>
</dbReference>
<dbReference type="PANTHER" id="PTHR33734">
    <property type="entry name" value="LYSM DOMAIN-CONTAINING GPI-ANCHORED PROTEIN 2"/>
    <property type="match status" value="1"/>
</dbReference>